<dbReference type="Proteomes" id="UP001276659">
    <property type="component" value="Unassembled WGS sequence"/>
</dbReference>
<evidence type="ECO:0000313" key="4">
    <source>
        <dbReference type="Proteomes" id="UP001276659"/>
    </source>
</evidence>
<gene>
    <name evidence="3" type="ORF">OEA41_004740</name>
</gene>
<evidence type="ECO:0000256" key="1">
    <source>
        <dbReference type="SAM" id="MobiDB-lite"/>
    </source>
</evidence>
<proteinExistence type="predicted"/>
<feature type="chain" id="PRO_5041932217" evidence="2">
    <location>
        <begin position="24"/>
        <end position="359"/>
    </location>
</feature>
<accession>A0AAD9Z2J9</accession>
<dbReference type="EMBL" id="JASNWA010000010">
    <property type="protein sequence ID" value="KAK3168293.1"/>
    <property type="molecule type" value="Genomic_DNA"/>
</dbReference>
<dbReference type="Gene3D" id="3.40.390.10">
    <property type="entry name" value="Collagenase (Catalytic Domain)"/>
    <property type="match status" value="1"/>
</dbReference>
<keyword evidence="4" id="KW-1185">Reference proteome</keyword>
<reference evidence="3" key="1">
    <citation type="submission" date="2022-11" db="EMBL/GenBank/DDBJ databases">
        <title>Chromosomal genome sequence assembly and mating type (MAT) locus characterization of the leprose asexual lichenized fungus Lepraria neglecta (Nyl.) Erichsen.</title>
        <authorList>
            <person name="Allen J.L."/>
            <person name="Pfeffer B."/>
        </authorList>
    </citation>
    <scope>NUCLEOTIDE SEQUENCE</scope>
    <source>
        <strain evidence="3">Allen 5258</strain>
    </source>
</reference>
<dbReference type="InterPro" id="IPR024079">
    <property type="entry name" value="MetalloPept_cat_dom_sf"/>
</dbReference>
<comment type="caution">
    <text evidence="3">The sequence shown here is derived from an EMBL/GenBank/DDBJ whole genome shotgun (WGS) entry which is preliminary data.</text>
</comment>
<sequence length="359" mass="40193">MNIFWLRVLLWIFATWLISIVAAEVQIISSEPDPYFFISQDGPDLGGCTDAQVEWVREAYREATMMIRGAMNAIDFVRAKRDLKDKTKQQRWDKIATEIIQMFGISVHPLFGVRSPQGNIQLTFARGMTLYLVHKLGQSSYLVLKGLVASLEKMVINADNPIPDDPANRMKIFCNDKMMAYLKPSDIFPSGKNRGKKVSEAYPEFPQGVFFQPGKTEKAEDGTEKVIYEAAIVAAYRRAASGPYSVADAFCGNPGTSGVRLITNPQTKRIIMCPSAFGYQPTKDARVSELVRDVVAVDMAKPPRQPGRVSYKNPRPKQTGTNPNKVYGFDRCYDLSDNYPDETTQTAETYAVFAHVSVN</sequence>
<organism evidence="3 4">
    <name type="scientific">Lepraria neglecta</name>
    <dbReference type="NCBI Taxonomy" id="209136"/>
    <lineage>
        <taxon>Eukaryota</taxon>
        <taxon>Fungi</taxon>
        <taxon>Dikarya</taxon>
        <taxon>Ascomycota</taxon>
        <taxon>Pezizomycotina</taxon>
        <taxon>Lecanoromycetes</taxon>
        <taxon>OSLEUM clade</taxon>
        <taxon>Lecanoromycetidae</taxon>
        <taxon>Lecanorales</taxon>
        <taxon>Lecanorineae</taxon>
        <taxon>Stereocaulaceae</taxon>
        <taxon>Lepraria</taxon>
    </lineage>
</organism>
<dbReference type="AlphaFoldDB" id="A0AAD9Z2J9"/>
<keyword evidence="2" id="KW-0732">Signal</keyword>
<protein>
    <submittedName>
        <fullName evidence="3">Uncharacterized protein</fullName>
    </submittedName>
</protein>
<name>A0AAD9Z2J9_9LECA</name>
<evidence type="ECO:0000313" key="3">
    <source>
        <dbReference type="EMBL" id="KAK3168293.1"/>
    </source>
</evidence>
<dbReference type="GO" id="GO:0008237">
    <property type="term" value="F:metallopeptidase activity"/>
    <property type="evidence" value="ECO:0007669"/>
    <property type="project" value="InterPro"/>
</dbReference>
<evidence type="ECO:0000256" key="2">
    <source>
        <dbReference type="SAM" id="SignalP"/>
    </source>
</evidence>
<feature type="signal peptide" evidence="2">
    <location>
        <begin position="1"/>
        <end position="23"/>
    </location>
</feature>
<feature type="region of interest" description="Disordered" evidence="1">
    <location>
        <begin position="302"/>
        <end position="323"/>
    </location>
</feature>